<feature type="region of interest" description="Disordered" evidence="1">
    <location>
        <begin position="1"/>
        <end position="48"/>
    </location>
</feature>
<feature type="compositionally biased region" description="Pro residues" evidence="1">
    <location>
        <begin position="124"/>
        <end position="134"/>
    </location>
</feature>
<feature type="compositionally biased region" description="Basic residues" evidence="1">
    <location>
        <begin position="298"/>
        <end position="308"/>
    </location>
</feature>
<comment type="caution">
    <text evidence="2">The sequence shown here is derived from an EMBL/GenBank/DDBJ whole genome shotgun (WGS) entry which is preliminary data.</text>
</comment>
<dbReference type="Proteomes" id="UP000308199">
    <property type="component" value="Unassembled WGS sequence"/>
</dbReference>
<sequence length="518" mass="56703">MDEGPSPSCTSAPWATEYYGPRRGSLPSSVDELSLHPPLPSSSSGWETNESIASGESFYFTFKKTRNSTEDRSFLSLDLAESHCLRDTSLNRKDFVDPVGQSFRRTGTSVFSPAPNSSFISMVSPPPPSSPPNSPLSSHSAPDMERFNPFGLPFSPQNSHRQASFMHGPSAQQTGCLFPSHPPLSSRELSPMRFSPPSPPPSRSTRSNFDALSVASTKSSDILSRSSTASSGYRKAQRVDALKRLEGRGAEGGLGRIKPRLSQNFMSMSDDEDDEEDLSLLAGIDVIVENTMEDKAGRHSRRKSRASRNRGLSVSIDAKTWNSLTPHASGWGAVFSGEVEGDVNIEVDEFFGLDSPSRSHHSNTSDGSRKSKRSKHSNGPHASRQQSVLPPTRRASAQSQAHIHPHAPSISTSTSSSFMVVPKAFPNPSAHSLTSFSNRAVRTRTVSDYGSSHPSSHFFDARSRTRQTQLQSHMPSGLELRLDWALEEPSFIDMRDESLETDSHSDSWHNLFEVPCIV</sequence>
<feature type="region of interest" description="Disordered" evidence="1">
    <location>
        <begin position="119"/>
        <end position="234"/>
    </location>
</feature>
<organism evidence="2 3">
    <name type="scientific">Phellinidium pouzarii</name>
    <dbReference type="NCBI Taxonomy" id="167371"/>
    <lineage>
        <taxon>Eukaryota</taxon>
        <taxon>Fungi</taxon>
        <taxon>Dikarya</taxon>
        <taxon>Basidiomycota</taxon>
        <taxon>Agaricomycotina</taxon>
        <taxon>Agaricomycetes</taxon>
        <taxon>Hymenochaetales</taxon>
        <taxon>Hymenochaetaceae</taxon>
        <taxon>Phellinidium</taxon>
    </lineage>
</organism>
<evidence type="ECO:0000313" key="2">
    <source>
        <dbReference type="EMBL" id="THH10744.1"/>
    </source>
</evidence>
<dbReference type="EMBL" id="SGPK01000028">
    <property type="protein sequence ID" value="THH10744.1"/>
    <property type="molecule type" value="Genomic_DNA"/>
</dbReference>
<dbReference type="OrthoDB" id="3260393at2759"/>
<feature type="compositionally biased region" description="Polar residues" evidence="1">
    <location>
        <begin position="208"/>
        <end position="231"/>
    </location>
</feature>
<protein>
    <submittedName>
        <fullName evidence="2">Uncharacterized protein</fullName>
    </submittedName>
</protein>
<keyword evidence="3" id="KW-1185">Reference proteome</keyword>
<evidence type="ECO:0000313" key="3">
    <source>
        <dbReference type="Proteomes" id="UP000308199"/>
    </source>
</evidence>
<gene>
    <name evidence="2" type="ORF">EW145_g1105</name>
</gene>
<feature type="region of interest" description="Disordered" evidence="1">
    <location>
        <begin position="293"/>
        <end position="312"/>
    </location>
</feature>
<accession>A0A4S4LFP7</accession>
<feature type="compositionally biased region" description="Polar residues" evidence="1">
    <location>
        <begin position="383"/>
        <end position="401"/>
    </location>
</feature>
<dbReference type="AlphaFoldDB" id="A0A4S4LFP7"/>
<feature type="region of interest" description="Disordered" evidence="1">
    <location>
        <begin position="352"/>
        <end position="414"/>
    </location>
</feature>
<evidence type="ECO:0000256" key="1">
    <source>
        <dbReference type="SAM" id="MobiDB-lite"/>
    </source>
</evidence>
<proteinExistence type="predicted"/>
<reference evidence="2 3" key="1">
    <citation type="submission" date="2019-02" db="EMBL/GenBank/DDBJ databases">
        <title>Genome sequencing of the rare red list fungi Phellinidium pouzarii.</title>
        <authorList>
            <person name="Buettner E."/>
            <person name="Kellner H."/>
        </authorList>
    </citation>
    <scope>NUCLEOTIDE SEQUENCE [LARGE SCALE GENOMIC DNA]</scope>
    <source>
        <strain evidence="2 3">DSM 108285</strain>
    </source>
</reference>
<name>A0A4S4LFP7_9AGAM</name>